<feature type="region of interest" description="Disordered" evidence="1">
    <location>
        <begin position="119"/>
        <end position="142"/>
    </location>
</feature>
<accession>A0A1F7UR23</accession>
<evidence type="ECO:0000313" key="3">
    <source>
        <dbReference type="Proteomes" id="UP000176897"/>
    </source>
</evidence>
<proteinExistence type="predicted"/>
<organism evidence="2 3">
    <name type="scientific">Candidatus Uhrbacteria bacterium RIFCSPLOWO2_01_FULL_47_24</name>
    <dbReference type="NCBI Taxonomy" id="1802401"/>
    <lineage>
        <taxon>Bacteria</taxon>
        <taxon>Candidatus Uhriibacteriota</taxon>
    </lineage>
</organism>
<dbReference type="AlphaFoldDB" id="A0A1F7UR23"/>
<dbReference type="Proteomes" id="UP000176897">
    <property type="component" value="Unassembled WGS sequence"/>
</dbReference>
<name>A0A1F7UR23_9BACT</name>
<feature type="compositionally biased region" description="Pro residues" evidence="1">
    <location>
        <begin position="133"/>
        <end position="142"/>
    </location>
</feature>
<comment type="caution">
    <text evidence="2">The sequence shown here is derived from an EMBL/GenBank/DDBJ whole genome shotgun (WGS) entry which is preliminary data.</text>
</comment>
<reference evidence="2 3" key="1">
    <citation type="journal article" date="2016" name="Nat. Commun.">
        <title>Thousands of microbial genomes shed light on interconnected biogeochemical processes in an aquifer system.</title>
        <authorList>
            <person name="Anantharaman K."/>
            <person name="Brown C.T."/>
            <person name="Hug L.A."/>
            <person name="Sharon I."/>
            <person name="Castelle C.J."/>
            <person name="Probst A.J."/>
            <person name="Thomas B.C."/>
            <person name="Singh A."/>
            <person name="Wilkins M.J."/>
            <person name="Karaoz U."/>
            <person name="Brodie E.L."/>
            <person name="Williams K.H."/>
            <person name="Hubbard S.S."/>
            <person name="Banfield J.F."/>
        </authorList>
    </citation>
    <scope>NUCLEOTIDE SEQUENCE [LARGE SCALE GENOMIC DNA]</scope>
</reference>
<dbReference type="EMBL" id="MGEJ01000014">
    <property type="protein sequence ID" value="OGL80148.1"/>
    <property type="molecule type" value="Genomic_DNA"/>
</dbReference>
<gene>
    <name evidence="2" type="ORF">A3B21_02105</name>
</gene>
<evidence type="ECO:0000256" key="1">
    <source>
        <dbReference type="SAM" id="MobiDB-lite"/>
    </source>
</evidence>
<evidence type="ECO:0000313" key="2">
    <source>
        <dbReference type="EMBL" id="OGL80148.1"/>
    </source>
</evidence>
<protein>
    <submittedName>
        <fullName evidence="2">Uncharacterized protein</fullName>
    </submittedName>
</protein>
<sequence>MTNVCKVCRGEVAIGDREGQEFGGHASCIKLRLGKILLKVPTKIRQCVTGPLSGAATMAALKAAATLTGRELLAIAVDQPAEWAAFTGWYEQSIGPLPNLAEFRNYMTLQERQKERGRILAPAQSRTRVAAPHPTPSSSPTG</sequence>